<keyword evidence="2" id="KW-1185">Reference proteome</keyword>
<dbReference type="SUPFAM" id="SSF46458">
    <property type="entry name" value="Globin-like"/>
    <property type="match status" value="1"/>
</dbReference>
<dbReference type="InterPro" id="IPR053341">
    <property type="entry name" value="Oxidative_stress_globin-like"/>
</dbReference>
<dbReference type="Gene3D" id="1.10.490.10">
    <property type="entry name" value="Globins"/>
    <property type="match status" value="2"/>
</dbReference>
<dbReference type="EMBL" id="UZAD01000011">
    <property type="protein sequence ID" value="VDN81467.1"/>
    <property type="molecule type" value="Genomic_DNA"/>
</dbReference>
<dbReference type="STRING" id="6280.A0A0N4SX89"/>
<dbReference type="CDD" id="cd01040">
    <property type="entry name" value="Mb-like"/>
    <property type="match status" value="1"/>
</dbReference>
<organism evidence="3">
    <name type="scientific">Brugia pahangi</name>
    <name type="common">Filarial nematode worm</name>
    <dbReference type="NCBI Taxonomy" id="6280"/>
    <lineage>
        <taxon>Eukaryota</taxon>
        <taxon>Metazoa</taxon>
        <taxon>Ecdysozoa</taxon>
        <taxon>Nematoda</taxon>
        <taxon>Chromadorea</taxon>
        <taxon>Rhabditida</taxon>
        <taxon>Spirurina</taxon>
        <taxon>Spiruromorpha</taxon>
        <taxon>Filarioidea</taxon>
        <taxon>Onchocercidae</taxon>
        <taxon>Brugia</taxon>
    </lineage>
</organism>
<dbReference type="GO" id="GO:0020037">
    <property type="term" value="F:heme binding"/>
    <property type="evidence" value="ECO:0007669"/>
    <property type="project" value="InterPro"/>
</dbReference>
<dbReference type="AlphaFoldDB" id="A0A0N4SX89"/>
<dbReference type="InterPro" id="IPR044399">
    <property type="entry name" value="Mb-like_M"/>
</dbReference>
<proteinExistence type="predicted"/>
<evidence type="ECO:0000313" key="2">
    <source>
        <dbReference type="Proteomes" id="UP000278627"/>
    </source>
</evidence>
<dbReference type="WBParaSite" id="BPAG_0000028001-mRNA-1">
    <property type="protein sequence ID" value="BPAG_0000028001-mRNA-1"/>
    <property type="gene ID" value="BPAG_0000028001"/>
</dbReference>
<reference evidence="3" key="1">
    <citation type="submission" date="2017-02" db="UniProtKB">
        <authorList>
            <consortium name="WormBaseParasite"/>
        </authorList>
    </citation>
    <scope>IDENTIFICATION</scope>
</reference>
<protein>
    <submittedName>
        <fullName evidence="3">GLOBIN domain-containing protein</fullName>
    </submittedName>
</protein>
<sequence>MCSCETNQWRHCNTFKLVLVFICKDIDIVSATLHLAYVKKVISSLERWYDFDDAESRLLRRSWKTMKTEKQEIACNIYRMIFDQCPEARQLFSFMNLDLNNCKKKNNDFVFQALRFIQKSYEKHNFMTLYYWKELLEKARQFQPSAAPLQVLESGINSLDDLKAFDPILDNLGRRHGKLESSSGFRLYYWSVFLECSIHHIRLALLSSKADRWNNTDVDNVVILWRHLISGICERIKRGYLTNIADRSMLDVQAEVASRVKLSVIPPIPQPSAKNPGGKGTVGVTGTILSANSARMPVHYQFIRWLFSRIRRGD</sequence>
<dbReference type="Proteomes" id="UP000278627">
    <property type="component" value="Unassembled WGS sequence"/>
</dbReference>
<reference evidence="1 2" key="2">
    <citation type="submission" date="2018-11" db="EMBL/GenBank/DDBJ databases">
        <authorList>
            <consortium name="Pathogen Informatics"/>
        </authorList>
    </citation>
    <scope>NUCLEOTIDE SEQUENCE [LARGE SCALE GENOMIC DNA]</scope>
</reference>
<dbReference type="InterPro" id="IPR012292">
    <property type="entry name" value="Globin/Proto"/>
</dbReference>
<evidence type="ECO:0000313" key="1">
    <source>
        <dbReference type="EMBL" id="VDN81467.1"/>
    </source>
</evidence>
<dbReference type="InterPro" id="IPR009050">
    <property type="entry name" value="Globin-like_sf"/>
</dbReference>
<dbReference type="PANTHER" id="PTHR47768:SF2">
    <property type="entry name" value="GLOBIN-RELATED"/>
    <property type="match status" value="1"/>
</dbReference>
<accession>A0A0N4SX89</accession>
<gene>
    <name evidence="1" type="ORF">BPAG_LOCUS281</name>
</gene>
<name>A0A0N4SX89_BRUPA</name>
<evidence type="ECO:0000313" key="3">
    <source>
        <dbReference type="WBParaSite" id="BPAG_0000028001-mRNA-1"/>
    </source>
</evidence>
<dbReference type="PANTHER" id="PTHR47768">
    <property type="entry name" value="GLOBIN RELATED-RELATED"/>
    <property type="match status" value="1"/>
</dbReference>
<dbReference type="GO" id="GO:0019825">
    <property type="term" value="F:oxygen binding"/>
    <property type="evidence" value="ECO:0007669"/>
    <property type="project" value="InterPro"/>
</dbReference>